<dbReference type="AlphaFoldDB" id="A0A9X6RM56"/>
<dbReference type="EMBL" id="MTYJ01000281">
    <property type="protein sequence ID" value="OWA52700.1"/>
    <property type="molecule type" value="Genomic_DNA"/>
</dbReference>
<dbReference type="GO" id="GO:0005739">
    <property type="term" value="C:mitochondrion"/>
    <property type="evidence" value="ECO:0007669"/>
    <property type="project" value="TreeGrafter"/>
</dbReference>
<evidence type="ECO:0000259" key="2">
    <source>
        <dbReference type="Pfam" id="PF05347"/>
    </source>
</evidence>
<protein>
    <submittedName>
        <fullName evidence="3">LYR motif-containing protein 5</fullName>
    </submittedName>
</protein>
<reference evidence="4" key="1">
    <citation type="submission" date="2017-01" db="EMBL/GenBank/DDBJ databases">
        <title>Comparative genomics of anhydrobiosis in the tardigrade Hypsibius dujardini.</title>
        <authorList>
            <person name="Yoshida Y."/>
            <person name="Koutsovoulos G."/>
            <person name="Laetsch D."/>
            <person name="Stevens L."/>
            <person name="Kumar S."/>
            <person name="Horikawa D."/>
            <person name="Ishino K."/>
            <person name="Komine S."/>
            <person name="Tomita M."/>
            <person name="Blaxter M."/>
            <person name="Arakawa K."/>
        </authorList>
    </citation>
    <scope>NUCLEOTIDE SEQUENCE [LARGE SCALE GENOMIC DNA]</scope>
    <source>
        <strain evidence="4">Z151</strain>
    </source>
</reference>
<organism evidence="3 4">
    <name type="scientific">Hypsibius exemplaris</name>
    <name type="common">Freshwater tardigrade</name>
    <dbReference type="NCBI Taxonomy" id="2072580"/>
    <lineage>
        <taxon>Eukaryota</taxon>
        <taxon>Metazoa</taxon>
        <taxon>Ecdysozoa</taxon>
        <taxon>Tardigrada</taxon>
        <taxon>Eutardigrada</taxon>
        <taxon>Parachela</taxon>
        <taxon>Hypsibioidea</taxon>
        <taxon>Hypsibiidae</taxon>
        <taxon>Hypsibius</taxon>
    </lineage>
</organism>
<dbReference type="PANTHER" id="PTHR21024:SF0">
    <property type="entry name" value="ELECTRON TRANSFER FLAVOPROTEIN REGULATORY FACTOR 1"/>
    <property type="match status" value="1"/>
</dbReference>
<comment type="similarity">
    <text evidence="1">Belongs to the complex I LYR family.</text>
</comment>
<comment type="caution">
    <text evidence="3">The sequence shown here is derived from an EMBL/GenBank/DDBJ whole genome shotgun (WGS) entry which is preliminary data.</text>
</comment>
<dbReference type="Proteomes" id="UP000192578">
    <property type="component" value="Unassembled WGS sequence"/>
</dbReference>
<proteinExistence type="inferred from homology"/>
<dbReference type="PANTHER" id="PTHR21024">
    <property type="entry name" value="GROWTH HORMONE-INDUCIBLE SOLUBLE PROTEIN-RELATED"/>
    <property type="match status" value="1"/>
</dbReference>
<gene>
    <name evidence="3" type="ORF">BV898_17146</name>
</gene>
<dbReference type="Pfam" id="PF05347">
    <property type="entry name" value="Complex1_LYR"/>
    <property type="match status" value="1"/>
</dbReference>
<sequence>MSALRARVIELYKQLYYMGKEYPAGAEWFHPRLKKAFLKNKDVSDPKEIEALIGRGQFVIKEIEALYMLRKYRSLKKSYYEEPLPLAEANLVKKINANAP</sequence>
<dbReference type="GO" id="GO:0022904">
    <property type="term" value="P:respiratory electron transport chain"/>
    <property type="evidence" value="ECO:0007669"/>
    <property type="project" value="TreeGrafter"/>
</dbReference>
<name>A0A9X6RM56_HYPEX</name>
<dbReference type="InterPro" id="IPR052000">
    <property type="entry name" value="ETFRF1"/>
</dbReference>
<evidence type="ECO:0000256" key="1">
    <source>
        <dbReference type="ARBA" id="ARBA00009508"/>
    </source>
</evidence>
<evidence type="ECO:0000313" key="4">
    <source>
        <dbReference type="Proteomes" id="UP000192578"/>
    </source>
</evidence>
<dbReference type="InterPro" id="IPR045296">
    <property type="entry name" value="Complex1_LYR_ETFRF1_LYRM5"/>
</dbReference>
<keyword evidence="4" id="KW-1185">Reference proteome</keyword>
<dbReference type="OrthoDB" id="10258445at2759"/>
<dbReference type="GO" id="GO:0090324">
    <property type="term" value="P:negative regulation of oxidative phosphorylation"/>
    <property type="evidence" value="ECO:0007669"/>
    <property type="project" value="InterPro"/>
</dbReference>
<evidence type="ECO:0000313" key="3">
    <source>
        <dbReference type="EMBL" id="OWA52700.1"/>
    </source>
</evidence>
<dbReference type="CDD" id="cd20265">
    <property type="entry name" value="Complex1_LYR_ETFRF1_LYRM5"/>
    <property type="match status" value="1"/>
</dbReference>
<dbReference type="InterPro" id="IPR008011">
    <property type="entry name" value="Complex1_LYR_dom"/>
</dbReference>
<feature type="domain" description="Complex 1 LYR protein" evidence="2">
    <location>
        <begin position="7"/>
        <end position="60"/>
    </location>
</feature>
<accession>A0A9X6RM56</accession>